<name>A0AA91I354_9GAMM</name>
<feature type="region of interest" description="Disordered" evidence="1">
    <location>
        <begin position="67"/>
        <end position="90"/>
    </location>
</feature>
<proteinExistence type="predicted"/>
<accession>A0AA91I354</accession>
<sequence>MRVSEQLAGVYYKKIRSRAGKRGSSGRASGFAGWLRNLACPCRLGLGFCEFCTTRRSGVSCYGFKRIPSGGSRGWSPPEPDKKSPIGSFG</sequence>
<reference evidence="2 3" key="1">
    <citation type="submission" date="2016-03" db="EMBL/GenBank/DDBJ databases">
        <authorList>
            <person name="Heylen K."/>
            <person name="De Vos P."/>
            <person name="Vekeman B."/>
        </authorList>
    </citation>
    <scope>NUCLEOTIDE SEQUENCE [LARGE SCALE GENOMIC DNA]</scope>
    <source>
        <strain evidence="2 3">R-49807</strain>
    </source>
</reference>
<evidence type="ECO:0000256" key="1">
    <source>
        <dbReference type="SAM" id="MobiDB-lite"/>
    </source>
</evidence>
<evidence type="ECO:0000313" key="2">
    <source>
        <dbReference type="EMBL" id="OAI21674.1"/>
    </source>
</evidence>
<protein>
    <submittedName>
        <fullName evidence="2">Uncharacterized protein</fullName>
    </submittedName>
</protein>
<dbReference type="AlphaFoldDB" id="A0AA91I354"/>
<gene>
    <name evidence="2" type="ORF">A1356_02700</name>
</gene>
<dbReference type="EMBL" id="LUUL01000136">
    <property type="protein sequence ID" value="OAI21674.1"/>
    <property type="molecule type" value="Genomic_DNA"/>
</dbReference>
<evidence type="ECO:0000313" key="3">
    <source>
        <dbReference type="Proteomes" id="UP000077734"/>
    </source>
</evidence>
<comment type="caution">
    <text evidence="2">The sequence shown here is derived from an EMBL/GenBank/DDBJ whole genome shotgun (WGS) entry which is preliminary data.</text>
</comment>
<dbReference type="Proteomes" id="UP000077734">
    <property type="component" value="Unassembled WGS sequence"/>
</dbReference>
<organism evidence="2 3">
    <name type="scientific">Methylomonas koyamae</name>
    <dbReference type="NCBI Taxonomy" id="702114"/>
    <lineage>
        <taxon>Bacteria</taxon>
        <taxon>Pseudomonadati</taxon>
        <taxon>Pseudomonadota</taxon>
        <taxon>Gammaproteobacteria</taxon>
        <taxon>Methylococcales</taxon>
        <taxon>Methylococcaceae</taxon>
        <taxon>Methylomonas</taxon>
    </lineage>
</organism>
<keyword evidence="3" id="KW-1185">Reference proteome</keyword>